<dbReference type="Gene3D" id="3.80.10.10">
    <property type="entry name" value="Ribonuclease Inhibitor"/>
    <property type="match status" value="1"/>
</dbReference>
<dbReference type="InterPro" id="IPR032675">
    <property type="entry name" value="LRR_dom_sf"/>
</dbReference>
<name>A0A8E1USL2_9BACT</name>
<organism evidence="1 2">
    <name type="scientific">Xylanibacter rarus</name>
    <dbReference type="NCBI Taxonomy" id="1676614"/>
    <lineage>
        <taxon>Bacteria</taxon>
        <taxon>Pseudomonadati</taxon>
        <taxon>Bacteroidota</taxon>
        <taxon>Bacteroidia</taxon>
        <taxon>Bacteroidales</taxon>
        <taxon>Prevotellaceae</taxon>
        <taxon>Xylanibacter</taxon>
    </lineage>
</organism>
<proteinExistence type="predicted"/>
<comment type="caution">
    <text evidence="1">The sequence shown here is derived from an EMBL/GenBank/DDBJ whole genome shotgun (WGS) entry which is preliminary data.</text>
</comment>
<dbReference type="Proteomes" id="UP000036951">
    <property type="component" value="Unassembled WGS sequence"/>
</dbReference>
<dbReference type="SUPFAM" id="SSF52058">
    <property type="entry name" value="L domain-like"/>
    <property type="match status" value="1"/>
</dbReference>
<reference evidence="1 2" key="1">
    <citation type="submission" date="2015-06" db="EMBL/GenBank/DDBJ databases">
        <title>Prevotella sp. 109, sp. nov., a novel member of the family Prevotellaceae isolated from human faeces.</title>
        <authorList>
            <person name="Shkoporov A.N."/>
            <person name="Chaplin A.V."/>
            <person name="Kafarskaia L.I."/>
            <person name="Efimov B.A."/>
        </authorList>
    </citation>
    <scope>NUCLEOTIDE SEQUENCE [LARGE SCALE GENOMIC DNA]</scope>
    <source>
        <strain evidence="1 2">109</strain>
    </source>
</reference>
<dbReference type="InterPro" id="IPR053139">
    <property type="entry name" value="Surface_bspA-like"/>
</dbReference>
<evidence type="ECO:0000313" key="2">
    <source>
        <dbReference type="Proteomes" id="UP000036951"/>
    </source>
</evidence>
<accession>A0A8E1USL2</accession>
<dbReference type="Pfam" id="PF13306">
    <property type="entry name" value="LRR_5"/>
    <property type="match status" value="1"/>
</dbReference>
<dbReference type="AlphaFoldDB" id="A0A8E1USL2"/>
<protein>
    <recommendedName>
        <fullName evidence="3">Cell surface protein</fullName>
    </recommendedName>
</protein>
<dbReference type="InterPro" id="IPR026906">
    <property type="entry name" value="LRR_5"/>
</dbReference>
<evidence type="ECO:0008006" key="3">
    <source>
        <dbReference type="Google" id="ProtNLM"/>
    </source>
</evidence>
<evidence type="ECO:0000313" key="1">
    <source>
        <dbReference type="EMBL" id="KOO69367.1"/>
    </source>
</evidence>
<dbReference type="EMBL" id="LFQU01000003">
    <property type="protein sequence ID" value="KOO69367.1"/>
    <property type="molecule type" value="Genomic_DNA"/>
</dbReference>
<sequence length="214" mass="23128">MGANLETIGNGAFFECTALKDIAWNDKLTRIDWSAFYSCKSLDDITLPESVEYIDDYVFQNCSGLLSVSLGSRVSHIGTECFSGLSGLQQFSVYAVEPPSLGSYVFNLTPVGKCKLFVPEESIDKYKEAEQWKDFMTTTTSIASVSEGQMPLIRVAPGMLNIDNLNDGSALSVYTLAGQKVYSAASDSGSMSVALQSGMYVVCINDVASKVLIP</sequence>
<dbReference type="PANTHER" id="PTHR45661:SF3">
    <property type="entry name" value="IG-LIKE DOMAIN-CONTAINING PROTEIN"/>
    <property type="match status" value="1"/>
</dbReference>
<keyword evidence="2" id="KW-1185">Reference proteome</keyword>
<dbReference type="PANTHER" id="PTHR45661">
    <property type="entry name" value="SURFACE ANTIGEN"/>
    <property type="match status" value="1"/>
</dbReference>
<dbReference type="Gene3D" id="3.40.50.12480">
    <property type="match status" value="1"/>
</dbReference>
<gene>
    <name evidence="1" type="ORF">ACU52_03195</name>
</gene>